<feature type="compositionally biased region" description="Low complexity" evidence="1">
    <location>
        <begin position="356"/>
        <end position="365"/>
    </location>
</feature>
<feature type="compositionally biased region" description="Basic and acidic residues" evidence="1">
    <location>
        <begin position="304"/>
        <end position="315"/>
    </location>
</feature>
<feature type="non-terminal residue" evidence="2">
    <location>
        <position position="1"/>
    </location>
</feature>
<feature type="region of interest" description="Disordered" evidence="1">
    <location>
        <begin position="296"/>
        <end position="396"/>
    </location>
</feature>
<protein>
    <submittedName>
        <fullName evidence="2">Uncharacterized protein</fullName>
    </submittedName>
</protein>
<dbReference type="AlphaFoldDB" id="A0A1B6CW92"/>
<accession>A0A1B6CW92</accession>
<proteinExistence type="predicted"/>
<feature type="region of interest" description="Disordered" evidence="1">
    <location>
        <begin position="83"/>
        <end position="111"/>
    </location>
</feature>
<dbReference type="EMBL" id="GEDC01019489">
    <property type="protein sequence ID" value="JAS17809.1"/>
    <property type="molecule type" value="Transcribed_RNA"/>
</dbReference>
<evidence type="ECO:0000313" key="2">
    <source>
        <dbReference type="EMBL" id="JAS17809.1"/>
    </source>
</evidence>
<evidence type="ECO:0000256" key="1">
    <source>
        <dbReference type="SAM" id="MobiDB-lite"/>
    </source>
</evidence>
<sequence>KESNVLKVIEEIQFHKEESEEVQLAKEPTKRFSTFLQRPERAAPKPKFMTEVKDELPWKKRLGVLPTVPKKLVEKEAVQIESSSRKESLQNGLSKETIENDSRRQSIQNGSRKGSIQIVADELNIKLEEIIEKEVIIEEETTLVQHSSIQQTEIVEEEVEGLGVVLGQIEITDDMVEVQIDDDDDEKKSVRFEDEIPNNSRSESISTVQSLMLDGYSKKDIKTFKKEETYEESTKVTSGPPVLIREAKDEFEQQLAEIQQKLSSIQLPESIQSHLLSVQEQLTKIVEMKTAAEKESEQVTLLTEDEKEHDTKQECNETEETDPLDLPVETQLQVDVDENNDDDEKDDSEATVILKQPESVEQQPQEPEDPEYCVAPPSNRFPHTPQPRPIVLPGGRKWRKPKDAFNDQFIAEAIIGQSEVLVGTTIGVNFCKYIPAKFDGANSAVFRLIHEIEDRSKELEERGIEGRPEKVMAKEDYHPPINKRHFFAAKLADRQDCEEP</sequence>
<feature type="compositionally biased region" description="Acidic residues" evidence="1">
    <location>
        <begin position="335"/>
        <end position="349"/>
    </location>
</feature>
<organism evidence="2">
    <name type="scientific">Clastoptera arizonana</name>
    <name type="common">Arizona spittle bug</name>
    <dbReference type="NCBI Taxonomy" id="38151"/>
    <lineage>
        <taxon>Eukaryota</taxon>
        <taxon>Metazoa</taxon>
        <taxon>Ecdysozoa</taxon>
        <taxon>Arthropoda</taxon>
        <taxon>Hexapoda</taxon>
        <taxon>Insecta</taxon>
        <taxon>Pterygota</taxon>
        <taxon>Neoptera</taxon>
        <taxon>Paraneoptera</taxon>
        <taxon>Hemiptera</taxon>
        <taxon>Auchenorrhyncha</taxon>
        <taxon>Cercopoidea</taxon>
        <taxon>Clastopteridae</taxon>
        <taxon>Clastoptera</taxon>
    </lineage>
</organism>
<gene>
    <name evidence="2" type="ORF">g.22987</name>
</gene>
<reference evidence="2" key="1">
    <citation type="submission" date="2015-12" db="EMBL/GenBank/DDBJ databases">
        <title>De novo transcriptome assembly of four potential Pierce s Disease insect vectors from Arizona vineyards.</title>
        <authorList>
            <person name="Tassone E.E."/>
        </authorList>
    </citation>
    <scope>NUCLEOTIDE SEQUENCE</scope>
</reference>
<name>A0A1B6CW92_9HEMI</name>